<dbReference type="OrthoDB" id="543156at2759"/>
<dbReference type="Gene3D" id="3.40.50.880">
    <property type="match status" value="1"/>
</dbReference>
<proteinExistence type="predicted"/>
<keyword evidence="2" id="KW-1185">Reference proteome</keyword>
<dbReference type="EMBL" id="CVMT01000015">
    <property type="protein sequence ID" value="CRG92729.1"/>
    <property type="molecule type" value="Genomic_DNA"/>
</dbReference>
<dbReference type="InterPro" id="IPR052158">
    <property type="entry name" value="INH-QAR"/>
</dbReference>
<organism evidence="1 2">
    <name type="scientific">Talaromyces islandicus</name>
    <name type="common">Penicillium islandicum</name>
    <dbReference type="NCBI Taxonomy" id="28573"/>
    <lineage>
        <taxon>Eukaryota</taxon>
        <taxon>Fungi</taxon>
        <taxon>Dikarya</taxon>
        <taxon>Ascomycota</taxon>
        <taxon>Pezizomycotina</taxon>
        <taxon>Eurotiomycetes</taxon>
        <taxon>Eurotiomycetidae</taxon>
        <taxon>Eurotiales</taxon>
        <taxon>Trichocomaceae</taxon>
        <taxon>Talaromyces</taxon>
        <taxon>Talaromyces sect. Islandici</taxon>
    </lineage>
</organism>
<dbReference type="Proteomes" id="UP000054383">
    <property type="component" value="Unassembled WGS sequence"/>
</dbReference>
<sequence>MASIRFGILVYPYQALDVIGPLDVLSGSNASILKAYEDWDLIPKDVHKRCLELDGQYDMRQLPPSDYLLLGGPMPDYKLPEEMITFIKGRVASGEIKTVFTTCTGSMVLAQTGLLDGKRAAVNHSAYPMAERF</sequence>
<dbReference type="SUPFAM" id="SSF52317">
    <property type="entry name" value="Class I glutamine amidotransferase-like"/>
    <property type="match status" value="1"/>
</dbReference>
<reference evidence="1 2" key="1">
    <citation type="submission" date="2015-04" db="EMBL/GenBank/DDBJ databases">
        <authorList>
            <person name="Syromyatnikov M.Y."/>
            <person name="Popov V.N."/>
        </authorList>
    </citation>
    <scope>NUCLEOTIDE SEQUENCE [LARGE SCALE GENOMIC DNA]</scope>
    <source>
        <strain evidence="1">WF-38-12</strain>
    </source>
</reference>
<evidence type="ECO:0000313" key="1">
    <source>
        <dbReference type="EMBL" id="CRG92729.1"/>
    </source>
</evidence>
<evidence type="ECO:0008006" key="3">
    <source>
        <dbReference type="Google" id="ProtNLM"/>
    </source>
</evidence>
<gene>
    <name evidence="1" type="ORF">PISL3812_09795</name>
</gene>
<dbReference type="PANTHER" id="PTHR43130">
    <property type="entry name" value="ARAC-FAMILY TRANSCRIPTIONAL REGULATOR"/>
    <property type="match status" value="1"/>
</dbReference>
<protein>
    <recommendedName>
        <fullName evidence="3">DJ-1/PfpI domain-containing protein</fullName>
    </recommendedName>
</protein>
<accession>A0A0U1MB16</accession>
<name>A0A0U1MB16_TALIS</name>
<evidence type="ECO:0000313" key="2">
    <source>
        <dbReference type="Proteomes" id="UP000054383"/>
    </source>
</evidence>
<dbReference type="AlphaFoldDB" id="A0A0U1MB16"/>
<dbReference type="PANTHER" id="PTHR43130:SF7">
    <property type="entry name" value="DJ-1_PFPI DOMAIN-CONTAINING PROTEIN"/>
    <property type="match status" value="1"/>
</dbReference>
<dbReference type="InterPro" id="IPR029062">
    <property type="entry name" value="Class_I_gatase-like"/>
</dbReference>